<gene>
    <name evidence="8" type="ORF">JFY56_09025</name>
</gene>
<name>A0ABS3TNY0_9PSED</name>
<dbReference type="Proteomes" id="UP000669060">
    <property type="component" value="Unassembled WGS sequence"/>
</dbReference>
<dbReference type="InterPro" id="IPR006726">
    <property type="entry name" value="PHBA_efflux_AaeB/fusaric-R"/>
</dbReference>
<evidence type="ECO:0000256" key="3">
    <source>
        <dbReference type="ARBA" id="ARBA00022475"/>
    </source>
</evidence>
<keyword evidence="5 7" id="KW-1133">Transmembrane helix</keyword>
<keyword evidence="4 7" id="KW-0812">Transmembrane</keyword>
<keyword evidence="6 7" id="KW-0472">Membrane</keyword>
<organism evidence="8 9">
    <name type="scientific">Pseudomonas schmalbachii</name>
    <dbReference type="NCBI Taxonomy" id="2816993"/>
    <lineage>
        <taxon>Bacteria</taxon>
        <taxon>Pseudomonadati</taxon>
        <taxon>Pseudomonadota</taxon>
        <taxon>Gammaproteobacteria</taxon>
        <taxon>Pseudomonadales</taxon>
        <taxon>Pseudomonadaceae</taxon>
        <taxon>Pseudomonas</taxon>
    </lineage>
</organism>
<comment type="subcellular location">
    <subcellularLocation>
        <location evidence="1">Cell membrane</location>
        <topology evidence="1">Multi-pass membrane protein</topology>
    </subcellularLocation>
</comment>
<dbReference type="Pfam" id="PF04632">
    <property type="entry name" value="FUSC"/>
    <property type="match status" value="1"/>
</dbReference>
<protein>
    <submittedName>
        <fullName evidence="8">FUSC family protein</fullName>
    </submittedName>
</protein>
<feature type="transmembrane region" description="Helical" evidence="7">
    <location>
        <begin position="438"/>
        <end position="458"/>
    </location>
</feature>
<dbReference type="PANTHER" id="PTHR30509">
    <property type="entry name" value="P-HYDROXYBENZOIC ACID EFFLUX PUMP SUBUNIT-RELATED"/>
    <property type="match status" value="1"/>
</dbReference>
<feature type="transmembrane region" description="Helical" evidence="7">
    <location>
        <begin position="470"/>
        <end position="498"/>
    </location>
</feature>
<feature type="transmembrane region" description="Helical" evidence="7">
    <location>
        <begin position="94"/>
        <end position="112"/>
    </location>
</feature>
<evidence type="ECO:0000313" key="8">
    <source>
        <dbReference type="EMBL" id="MBO3275364.1"/>
    </source>
</evidence>
<feature type="transmembrane region" description="Helical" evidence="7">
    <location>
        <begin position="70"/>
        <end position="88"/>
    </location>
</feature>
<evidence type="ECO:0000256" key="4">
    <source>
        <dbReference type="ARBA" id="ARBA00022692"/>
    </source>
</evidence>
<evidence type="ECO:0000256" key="7">
    <source>
        <dbReference type="SAM" id="Phobius"/>
    </source>
</evidence>
<feature type="transmembrane region" description="Helical" evidence="7">
    <location>
        <begin position="21"/>
        <end position="39"/>
    </location>
</feature>
<keyword evidence="2" id="KW-0813">Transport</keyword>
<reference evidence="8 9" key="1">
    <citation type="submission" date="2020-12" db="EMBL/GenBank/DDBJ databases">
        <title>Pseudomonas schmalbachii sp. nov. isolated from millipede gut.</title>
        <authorList>
            <person name="Shelomi M."/>
        </authorList>
    </citation>
    <scope>NUCLEOTIDE SEQUENCE [LARGE SCALE GENOMIC DNA]</scope>
    <source>
        <strain evidence="8 9">Milli4</strain>
    </source>
</reference>
<comment type="caution">
    <text evidence="8">The sequence shown here is derived from an EMBL/GenBank/DDBJ whole genome shotgun (WGS) entry which is preliminary data.</text>
</comment>
<evidence type="ECO:0000256" key="6">
    <source>
        <dbReference type="ARBA" id="ARBA00023136"/>
    </source>
</evidence>
<proteinExistence type="predicted"/>
<sequence>MQPLLVYLRALLQPNRDTLLFALRTIAAGLLTLYLAFLFDLEQPKWASMTVVIVSTPLAGMALQKCFSQIVGSIVAGIVAVAITEVFAQAPLPFIVTLALWLALCTAGSALLRYTYSQAFVLSGFTAVIVAMLGQPVPESVYPLAIIRVTETLLGVAGVTFISLLTARPQAVAHGYFAKIDHLLKLIASHAIEAIRGDEEEDAFHRRQMQLLGEISALEGLRRTLYFDAPRLRSADGLVQPLGNQLVLMTSRLALLRQQRRLIMQRMRIPLPESIRLLREEELACLEELARHGRALPAETRRRITRLSQRFDAAAQEAEQLADGLPASLRSLAWALRWEQARLMQQLDEMIELTEAIQEGRPASCYHRQGREHALHLDYALAAANGARAFIALVAAGLIWLETAWDGARAGMILVGILCSLLSTFPRPLQACQNYLRGVLLAMPVAAVYQFLLLPTVNDFEMLALLLVPLLYAIAVGLANLQTAGIAIGFGLSAYLLIGPQNQGNWSNSALQWFEFAGAYLFGTVLAVLVYAWVFPFNAPARLRRLFRQTRAELPGLLRARPIEDNRFAFESRLVDRLASMLGLLPSATDRRSAERFECSLACSSLGVALHQLRRESLDPRGLSDPLRQRLQELLEETAGYLERPDLVQPDGLLEALRAFAERLDALHEAPESGAIAPRALFVTSTGLLVAATLIDRYRSLLAEDIVPPFEEKPLDAR</sequence>
<feature type="transmembrane region" description="Helical" evidence="7">
    <location>
        <begin position="407"/>
        <end position="426"/>
    </location>
</feature>
<keyword evidence="3" id="KW-1003">Cell membrane</keyword>
<dbReference type="RefSeq" id="WP_208313266.1">
    <property type="nucleotide sequence ID" value="NZ_JAELYA010000003.1"/>
</dbReference>
<evidence type="ECO:0000256" key="1">
    <source>
        <dbReference type="ARBA" id="ARBA00004651"/>
    </source>
</evidence>
<feature type="transmembrane region" description="Helical" evidence="7">
    <location>
        <begin position="379"/>
        <end position="401"/>
    </location>
</feature>
<dbReference type="PANTHER" id="PTHR30509:SF9">
    <property type="entry name" value="MULTIDRUG RESISTANCE PROTEIN MDTO"/>
    <property type="match status" value="1"/>
</dbReference>
<keyword evidence="9" id="KW-1185">Reference proteome</keyword>
<feature type="transmembrane region" description="Helical" evidence="7">
    <location>
        <begin position="119"/>
        <end position="138"/>
    </location>
</feature>
<evidence type="ECO:0000256" key="5">
    <source>
        <dbReference type="ARBA" id="ARBA00022989"/>
    </source>
</evidence>
<evidence type="ECO:0000256" key="2">
    <source>
        <dbReference type="ARBA" id="ARBA00022448"/>
    </source>
</evidence>
<evidence type="ECO:0000313" key="9">
    <source>
        <dbReference type="Proteomes" id="UP000669060"/>
    </source>
</evidence>
<accession>A0ABS3TNY0</accession>
<dbReference type="EMBL" id="JAELYA010000003">
    <property type="protein sequence ID" value="MBO3275364.1"/>
    <property type="molecule type" value="Genomic_DNA"/>
</dbReference>
<feature type="transmembrane region" description="Helical" evidence="7">
    <location>
        <begin position="510"/>
        <end position="534"/>
    </location>
</feature>